<keyword evidence="2 6" id="KW-0812">Transmembrane</keyword>
<feature type="transmembrane region" description="Helical" evidence="6">
    <location>
        <begin position="296"/>
        <end position="321"/>
    </location>
</feature>
<comment type="caution">
    <text evidence="9">The sequence shown here is derived from an EMBL/GenBank/DDBJ whole genome shotgun (WGS) entry which is preliminary data.</text>
</comment>
<dbReference type="GO" id="GO:0030134">
    <property type="term" value="C:COPII-coated ER to Golgi transport vesicle"/>
    <property type="evidence" value="ECO:0007669"/>
    <property type="project" value="TreeGrafter"/>
</dbReference>
<dbReference type="GO" id="GO:0005537">
    <property type="term" value="F:D-mannose binding"/>
    <property type="evidence" value="ECO:0007669"/>
    <property type="project" value="TreeGrafter"/>
</dbReference>
<keyword evidence="3 7" id="KW-0732">Signal</keyword>
<dbReference type="Pfam" id="PF03388">
    <property type="entry name" value="Lectin_leg-like"/>
    <property type="match status" value="1"/>
</dbReference>
<dbReference type="PANTHER" id="PTHR12223:SF45">
    <property type="entry name" value="RE50040P"/>
    <property type="match status" value="1"/>
</dbReference>
<evidence type="ECO:0000256" key="3">
    <source>
        <dbReference type="ARBA" id="ARBA00022729"/>
    </source>
</evidence>
<dbReference type="InterPro" id="IPR013320">
    <property type="entry name" value="ConA-like_dom_sf"/>
</dbReference>
<dbReference type="EMBL" id="LNIX01000031">
    <property type="protein sequence ID" value="OXA40991.1"/>
    <property type="molecule type" value="Genomic_DNA"/>
</dbReference>
<feature type="signal peptide" evidence="7">
    <location>
        <begin position="1"/>
        <end position="28"/>
    </location>
</feature>
<dbReference type="Gene3D" id="2.60.120.200">
    <property type="match status" value="1"/>
</dbReference>
<evidence type="ECO:0000256" key="6">
    <source>
        <dbReference type="SAM" id="Phobius"/>
    </source>
</evidence>
<evidence type="ECO:0000256" key="4">
    <source>
        <dbReference type="ARBA" id="ARBA00022989"/>
    </source>
</evidence>
<protein>
    <submittedName>
        <fullName evidence="9">VIP36-like protein</fullName>
    </submittedName>
</protein>
<comment type="subcellular location">
    <subcellularLocation>
        <location evidence="1">Membrane</location>
        <topology evidence="1">Single-pass type I membrane protein</topology>
    </subcellularLocation>
</comment>
<dbReference type="SUPFAM" id="SSF49899">
    <property type="entry name" value="Concanavalin A-like lectins/glucanases"/>
    <property type="match status" value="1"/>
</dbReference>
<dbReference type="InterPro" id="IPR005052">
    <property type="entry name" value="Lectin_leg"/>
</dbReference>
<feature type="chain" id="PRO_5012601355" evidence="7">
    <location>
        <begin position="29"/>
        <end position="331"/>
    </location>
</feature>
<proteinExistence type="predicted"/>
<organism evidence="9 10">
    <name type="scientific">Folsomia candida</name>
    <name type="common">Springtail</name>
    <dbReference type="NCBI Taxonomy" id="158441"/>
    <lineage>
        <taxon>Eukaryota</taxon>
        <taxon>Metazoa</taxon>
        <taxon>Ecdysozoa</taxon>
        <taxon>Arthropoda</taxon>
        <taxon>Hexapoda</taxon>
        <taxon>Collembola</taxon>
        <taxon>Entomobryomorpha</taxon>
        <taxon>Isotomoidea</taxon>
        <taxon>Isotomidae</taxon>
        <taxon>Proisotominae</taxon>
        <taxon>Folsomia</taxon>
    </lineage>
</organism>
<dbReference type="GO" id="GO:0005793">
    <property type="term" value="C:endoplasmic reticulum-Golgi intermediate compartment"/>
    <property type="evidence" value="ECO:0007669"/>
    <property type="project" value="TreeGrafter"/>
</dbReference>
<dbReference type="OrthoDB" id="270293at2759"/>
<gene>
    <name evidence="9" type="ORF">Fcan01_24293</name>
</gene>
<dbReference type="GO" id="GO:0006888">
    <property type="term" value="P:endoplasmic reticulum to Golgi vesicle-mediated transport"/>
    <property type="evidence" value="ECO:0007669"/>
    <property type="project" value="TreeGrafter"/>
</dbReference>
<dbReference type="PANTHER" id="PTHR12223">
    <property type="entry name" value="VESICULAR MANNOSE-BINDING LECTIN"/>
    <property type="match status" value="1"/>
</dbReference>
<evidence type="ECO:0000256" key="7">
    <source>
        <dbReference type="SAM" id="SignalP"/>
    </source>
</evidence>
<evidence type="ECO:0000259" key="8">
    <source>
        <dbReference type="PROSITE" id="PS51328"/>
    </source>
</evidence>
<dbReference type="InterPro" id="IPR051136">
    <property type="entry name" value="Intracellular_Lectin-GPT"/>
</dbReference>
<dbReference type="AlphaFoldDB" id="A0A226D8N3"/>
<sequence length="331" mass="36554">MLTSNKTPIKHVLTFALLCTLSFPSVWAQFFSMDYKESAYREQHSLNRPYADSGHWDGFGAAAITPEYIRLTPDLKSQQGGIWNNKRVDMRGWGVHINFKIHGQGSINGDGIAFWYSKERMMPGPVFGSKDYFSGLGVFIDTFGNHVSPSTASRSESHRNHEHPYISIIVNNGSQKYDHDHDGGHQNLGGCSVKVRNKNSTQILVRYDISMLTVLRDVDGKGLWDICAQVDGIELPTGYYFGLSAATGDLSDNHDIFYVQTYEANNNEMGVHRIHGSRDGIIPSARRDRSPQDEGGAWSVIRIILVLGAVGVIAACGYGLVAITATKPKGT</sequence>
<evidence type="ECO:0000256" key="5">
    <source>
        <dbReference type="ARBA" id="ARBA00023136"/>
    </source>
</evidence>
<dbReference type="PROSITE" id="PS51328">
    <property type="entry name" value="L_LECTIN_LIKE"/>
    <property type="match status" value="1"/>
</dbReference>
<keyword evidence="4 6" id="KW-1133">Transmembrane helix</keyword>
<keyword evidence="10" id="KW-1185">Reference proteome</keyword>
<dbReference type="GO" id="GO:0000139">
    <property type="term" value="C:Golgi membrane"/>
    <property type="evidence" value="ECO:0007669"/>
    <property type="project" value="TreeGrafter"/>
</dbReference>
<evidence type="ECO:0000313" key="9">
    <source>
        <dbReference type="EMBL" id="OXA40991.1"/>
    </source>
</evidence>
<dbReference type="STRING" id="158441.A0A226D8N3"/>
<dbReference type="Proteomes" id="UP000198287">
    <property type="component" value="Unassembled WGS sequence"/>
</dbReference>
<keyword evidence="5 6" id="KW-0472">Membrane</keyword>
<evidence type="ECO:0000256" key="2">
    <source>
        <dbReference type="ARBA" id="ARBA00022692"/>
    </source>
</evidence>
<evidence type="ECO:0000256" key="1">
    <source>
        <dbReference type="ARBA" id="ARBA00004479"/>
    </source>
</evidence>
<evidence type="ECO:0000313" key="10">
    <source>
        <dbReference type="Proteomes" id="UP000198287"/>
    </source>
</evidence>
<accession>A0A226D8N3</accession>
<feature type="domain" description="L-type lectin-like" evidence="8">
    <location>
        <begin position="32"/>
        <end position="264"/>
    </location>
</feature>
<name>A0A226D8N3_FOLCA</name>
<reference evidence="9 10" key="1">
    <citation type="submission" date="2015-12" db="EMBL/GenBank/DDBJ databases">
        <title>The genome of Folsomia candida.</title>
        <authorList>
            <person name="Faddeeva A."/>
            <person name="Derks M.F."/>
            <person name="Anvar Y."/>
            <person name="Smit S."/>
            <person name="Van Straalen N."/>
            <person name="Roelofs D."/>
        </authorList>
    </citation>
    <scope>NUCLEOTIDE SEQUENCE [LARGE SCALE GENOMIC DNA]</scope>
    <source>
        <strain evidence="9 10">VU population</strain>
        <tissue evidence="9">Whole body</tissue>
    </source>
</reference>
<dbReference type="GO" id="GO:0005789">
    <property type="term" value="C:endoplasmic reticulum membrane"/>
    <property type="evidence" value="ECO:0007669"/>
    <property type="project" value="TreeGrafter"/>
</dbReference>